<reference evidence="2 3" key="1">
    <citation type="journal article" date="2021" name="Sci. Rep.">
        <title>Genome sequencing of the multicellular alga Astrephomene provides insights into convergent evolution of germ-soma differentiation.</title>
        <authorList>
            <person name="Yamashita S."/>
            <person name="Yamamoto K."/>
            <person name="Matsuzaki R."/>
            <person name="Suzuki S."/>
            <person name="Yamaguchi H."/>
            <person name="Hirooka S."/>
            <person name="Minakuchi Y."/>
            <person name="Miyagishima S."/>
            <person name="Kawachi M."/>
            <person name="Toyoda A."/>
            <person name="Nozaki H."/>
        </authorList>
    </citation>
    <scope>NUCLEOTIDE SEQUENCE [LARGE SCALE GENOMIC DNA]</scope>
    <source>
        <strain evidence="2 3">NIES-4017</strain>
    </source>
</reference>
<feature type="region of interest" description="Disordered" evidence="1">
    <location>
        <begin position="77"/>
        <end position="107"/>
    </location>
</feature>
<sequence length="147" mass="15215">MQGSNAPRARPSRAAACSSSVCRPAVSIPFPPISSCIGSTNHNAAGSAYPVSYVSANTPNTTTTSNTNATTYRCCGLPNRHQSHRAAPHRALPPSGDHPLDTDGSPPKVPRIAQPSTALLLAWLAAGGGSLLAAQCLVEALLRLHRE</sequence>
<accession>A0AAD3HP01</accession>
<feature type="non-terminal residue" evidence="2">
    <location>
        <position position="1"/>
    </location>
</feature>
<evidence type="ECO:0000313" key="3">
    <source>
        <dbReference type="Proteomes" id="UP001054857"/>
    </source>
</evidence>
<gene>
    <name evidence="2" type="ORF">Agub_g9456</name>
</gene>
<evidence type="ECO:0000256" key="1">
    <source>
        <dbReference type="SAM" id="MobiDB-lite"/>
    </source>
</evidence>
<comment type="caution">
    <text evidence="2">The sequence shown here is derived from an EMBL/GenBank/DDBJ whole genome shotgun (WGS) entry which is preliminary data.</text>
</comment>
<dbReference type="EMBL" id="BMAR01000019">
    <property type="protein sequence ID" value="GFR47703.1"/>
    <property type="molecule type" value="Genomic_DNA"/>
</dbReference>
<dbReference type="AlphaFoldDB" id="A0AAD3HP01"/>
<keyword evidence="3" id="KW-1185">Reference proteome</keyword>
<proteinExistence type="predicted"/>
<dbReference type="Proteomes" id="UP001054857">
    <property type="component" value="Unassembled WGS sequence"/>
</dbReference>
<protein>
    <submittedName>
        <fullName evidence="2">Uncharacterized protein</fullName>
    </submittedName>
</protein>
<evidence type="ECO:0000313" key="2">
    <source>
        <dbReference type="EMBL" id="GFR47703.1"/>
    </source>
</evidence>
<organism evidence="2 3">
    <name type="scientific">Astrephomene gubernaculifera</name>
    <dbReference type="NCBI Taxonomy" id="47775"/>
    <lineage>
        <taxon>Eukaryota</taxon>
        <taxon>Viridiplantae</taxon>
        <taxon>Chlorophyta</taxon>
        <taxon>core chlorophytes</taxon>
        <taxon>Chlorophyceae</taxon>
        <taxon>CS clade</taxon>
        <taxon>Chlamydomonadales</taxon>
        <taxon>Astrephomenaceae</taxon>
        <taxon>Astrephomene</taxon>
    </lineage>
</organism>
<name>A0AAD3HP01_9CHLO</name>